<comment type="caution">
    <text evidence="1">The sequence shown here is derived from an EMBL/GenBank/DDBJ whole genome shotgun (WGS) entry which is preliminary data.</text>
</comment>
<gene>
    <name evidence="1" type="ORF">TEA_002406</name>
</gene>
<dbReference type="PANTHER" id="PTHR46872:SF10">
    <property type="entry name" value="MYB-LIKE DOMAIN-CONTAINING PROTEIN"/>
    <property type="match status" value="1"/>
</dbReference>
<dbReference type="AlphaFoldDB" id="A0A4S4D4E8"/>
<dbReference type="EMBL" id="SDRB02012778">
    <property type="protein sequence ID" value="THF96703.1"/>
    <property type="molecule type" value="Genomic_DNA"/>
</dbReference>
<proteinExistence type="predicted"/>
<evidence type="ECO:0000313" key="2">
    <source>
        <dbReference type="Proteomes" id="UP000306102"/>
    </source>
</evidence>
<reference evidence="1 2" key="1">
    <citation type="journal article" date="2018" name="Proc. Natl. Acad. Sci. U.S.A.">
        <title>Draft genome sequence of Camellia sinensis var. sinensis provides insights into the evolution of the tea genome and tea quality.</title>
        <authorList>
            <person name="Wei C."/>
            <person name="Yang H."/>
            <person name="Wang S."/>
            <person name="Zhao J."/>
            <person name="Liu C."/>
            <person name="Gao L."/>
            <person name="Xia E."/>
            <person name="Lu Y."/>
            <person name="Tai Y."/>
            <person name="She G."/>
            <person name="Sun J."/>
            <person name="Cao H."/>
            <person name="Tong W."/>
            <person name="Gao Q."/>
            <person name="Li Y."/>
            <person name="Deng W."/>
            <person name="Jiang X."/>
            <person name="Wang W."/>
            <person name="Chen Q."/>
            <person name="Zhang S."/>
            <person name="Li H."/>
            <person name="Wu J."/>
            <person name="Wang P."/>
            <person name="Li P."/>
            <person name="Shi C."/>
            <person name="Zheng F."/>
            <person name="Jian J."/>
            <person name="Huang B."/>
            <person name="Shan D."/>
            <person name="Shi M."/>
            <person name="Fang C."/>
            <person name="Yue Y."/>
            <person name="Li F."/>
            <person name="Li D."/>
            <person name="Wei S."/>
            <person name="Han B."/>
            <person name="Jiang C."/>
            <person name="Yin Y."/>
            <person name="Xia T."/>
            <person name="Zhang Z."/>
            <person name="Bennetzen J.L."/>
            <person name="Zhao S."/>
            <person name="Wan X."/>
        </authorList>
    </citation>
    <scope>NUCLEOTIDE SEQUENCE [LARGE SCALE GENOMIC DNA]</scope>
    <source>
        <strain evidence="2">cv. Shuchazao</strain>
        <tissue evidence="1">Leaf</tissue>
    </source>
</reference>
<evidence type="ECO:0008006" key="3">
    <source>
        <dbReference type="Google" id="ProtNLM"/>
    </source>
</evidence>
<accession>A0A4S4D4E8</accession>
<name>A0A4S4D4E8_CAMSN</name>
<dbReference type="PANTHER" id="PTHR46872">
    <property type="entry name" value="DNA BINDING PROTEIN"/>
    <property type="match status" value="1"/>
</dbReference>
<keyword evidence="2" id="KW-1185">Reference proteome</keyword>
<evidence type="ECO:0000313" key="1">
    <source>
        <dbReference type="EMBL" id="THF96703.1"/>
    </source>
</evidence>
<protein>
    <recommendedName>
        <fullName evidence="3">ELM2 domain-containing protein</fullName>
    </recommendedName>
</protein>
<sequence>MQKPKQLKAKTKQHKPISTKRLEFINDDRLKLAIPVGPRFQADIPAWTGPPHKKCSHSELNTSRWLGIQVWPIKGWSSDTKAGVIGKGRPDFCLCVSPGSIECVKRHVTDKRLQLQFDLGPAFWKWRFNEMGQDVSKLWNLEEQKKFDSLVKTNPISQGKSFLKPALECLPSQQKETIVSYYFNVYVPRRMSIQTRAGCKLIDTDDDEADEALHSKSSRKRCRADSVTSSSSKYVKTRNQESECIYDITTDDVEQLLLGSVLDNFSPLEGEAHFVNVELACMSEWIDSMTRAEAEDNPLIRNKPRKLSKLSLLGEPLVTELFCVDTRDGGLLNHACSNLINVPFSLSCLIALDISGTNGEPF</sequence>
<organism evidence="1 2">
    <name type="scientific">Camellia sinensis var. sinensis</name>
    <name type="common">China tea</name>
    <dbReference type="NCBI Taxonomy" id="542762"/>
    <lineage>
        <taxon>Eukaryota</taxon>
        <taxon>Viridiplantae</taxon>
        <taxon>Streptophyta</taxon>
        <taxon>Embryophyta</taxon>
        <taxon>Tracheophyta</taxon>
        <taxon>Spermatophyta</taxon>
        <taxon>Magnoliopsida</taxon>
        <taxon>eudicotyledons</taxon>
        <taxon>Gunneridae</taxon>
        <taxon>Pentapetalae</taxon>
        <taxon>asterids</taxon>
        <taxon>Ericales</taxon>
        <taxon>Theaceae</taxon>
        <taxon>Camellia</taxon>
    </lineage>
</organism>
<dbReference type="Proteomes" id="UP000306102">
    <property type="component" value="Unassembled WGS sequence"/>
</dbReference>
<dbReference type="STRING" id="542762.A0A4S4D4E8"/>